<evidence type="ECO:0000313" key="5">
    <source>
        <dbReference type="Proteomes" id="UP001596106"/>
    </source>
</evidence>
<keyword evidence="2" id="KW-0812">Transmembrane</keyword>
<evidence type="ECO:0000256" key="1">
    <source>
        <dbReference type="ARBA" id="ARBA00006464"/>
    </source>
</evidence>
<dbReference type="GO" id="GO:0016740">
    <property type="term" value="F:transferase activity"/>
    <property type="evidence" value="ECO:0007669"/>
    <property type="project" value="UniProtKB-KW"/>
</dbReference>
<reference evidence="5" key="1">
    <citation type="journal article" date="2019" name="Int. J. Syst. Evol. Microbiol.">
        <title>The Global Catalogue of Microorganisms (GCM) 10K type strain sequencing project: providing services to taxonomists for standard genome sequencing and annotation.</title>
        <authorList>
            <consortium name="The Broad Institute Genomics Platform"/>
            <consortium name="The Broad Institute Genome Sequencing Center for Infectious Disease"/>
            <person name="Wu L."/>
            <person name="Ma J."/>
        </authorList>
    </citation>
    <scope>NUCLEOTIDE SEQUENCE [LARGE SCALE GENOMIC DNA]</scope>
    <source>
        <strain evidence="5">CCUG 55250</strain>
    </source>
</reference>
<comment type="similarity">
    <text evidence="1">Belongs to the bacterial sugar transferase family.</text>
</comment>
<evidence type="ECO:0000256" key="2">
    <source>
        <dbReference type="SAM" id="Phobius"/>
    </source>
</evidence>
<gene>
    <name evidence="4" type="ORF">ACFPMF_09235</name>
</gene>
<keyword evidence="5" id="KW-1185">Reference proteome</keyword>
<keyword evidence="2" id="KW-1133">Transmembrane helix</keyword>
<name>A0ABW0I9D6_9BACT</name>
<accession>A0ABW0I9D6</accession>
<dbReference type="RefSeq" id="WP_379843511.1">
    <property type="nucleotide sequence ID" value="NZ_JBHSMA010000002.1"/>
</dbReference>
<protein>
    <submittedName>
        <fullName evidence="4">Sugar transferase</fullName>
    </submittedName>
</protein>
<feature type="transmembrane region" description="Helical" evidence="2">
    <location>
        <begin position="42"/>
        <end position="70"/>
    </location>
</feature>
<evidence type="ECO:0000259" key="3">
    <source>
        <dbReference type="Pfam" id="PF02397"/>
    </source>
</evidence>
<sequence length="216" mass="24654">MISLESRVYPLPSPVYDQHPPQELRSVYATVGKRVFDLTVTVLLTVFVFAWLVPIIALAIVLTSPGPVVFAQLRTGRKGRPFRCLKFRTTVVASRPGFRSEPQLTTVGQWLQATHLDKLPHFFNVLIGDMSLVGPRPHTLQEDAQHWTQPGYQDRHRVRPGITGLAQTRTRLADRPGRMQRQHGIRYDRWYAAHASLVLDFTIGWWALAGSRRARR</sequence>
<feature type="transmembrane region" description="Helical" evidence="2">
    <location>
        <begin position="190"/>
        <end position="208"/>
    </location>
</feature>
<dbReference type="PANTHER" id="PTHR30576">
    <property type="entry name" value="COLANIC BIOSYNTHESIS UDP-GLUCOSE LIPID CARRIER TRANSFERASE"/>
    <property type="match status" value="1"/>
</dbReference>
<dbReference type="PANTHER" id="PTHR30576:SF0">
    <property type="entry name" value="UNDECAPRENYL-PHOSPHATE N-ACETYLGALACTOSAMINYL 1-PHOSPHATE TRANSFERASE-RELATED"/>
    <property type="match status" value="1"/>
</dbReference>
<proteinExistence type="inferred from homology"/>
<feature type="domain" description="Bacterial sugar transferase" evidence="3">
    <location>
        <begin position="33"/>
        <end position="205"/>
    </location>
</feature>
<keyword evidence="2" id="KW-0472">Membrane</keyword>
<keyword evidence="4" id="KW-0808">Transferase</keyword>
<evidence type="ECO:0000313" key="4">
    <source>
        <dbReference type="EMBL" id="MFC5409489.1"/>
    </source>
</evidence>
<dbReference type="EMBL" id="JBHSMA010000002">
    <property type="protein sequence ID" value="MFC5409489.1"/>
    <property type="molecule type" value="Genomic_DNA"/>
</dbReference>
<comment type="caution">
    <text evidence="4">The sequence shown here is derived from an EMBL/GenBank/DDBJ whole genome shotgun (WGS) entry which is preliminary data.</text>
</comment>
<organism evidence="4 5">
    <name type="scientific">Larkinella bovis</name>
    <dbReference type="NCBI Taxonomy" id="683041"/>
    <lineage>
        <taxon>Bacteria</taxon>
        <taxon>Pseudomonadati</taxon>
        <taxon>Bacteroidota</taxon>
        <taxon>Cytophagia</taxon>
        <taxon>Cytophagales</taxon>
        <taxon>Spirosomataceae</taxon>
        <taxon>Larkinella</taxon>
    </lineage>
</organism>
<dbReference type="InterPro" id="IPR003362">
    <property type="entry name" value="Bact_transf"/>
</dbReference>
<dbReference type="Proteomes" id="UP001596106">
    <property type="component" value="Unassembled WGS sequence"/>
</dbReference>
<dbReference type="Pfam" id="PF02397">
    <property type="entry name" value="Bac_transf"/>
    <property type="match status" value="1"/>
</dbReference>